<evidence type="ECO:0000313" key="2">
    <source>
        <dbReference type="Proteomes" id="UP001158961"/>
    </source>
</evidence>
<sequence length="232" mass="26830">MFYWHMTRLVMMNLCSRCVCRLDDIDVAYGSIHPLRESSRIQAGHFKMSVISDAQLAHNEPLTYGSYSSDSRGADSPIHDVEDILPNKGNYINDLRYLNNVILTQDKEVDILKMLAVEYKRFLIWQEQDNGGVIDVQPQKARIIRTDAHFEHIREKIKEKTLTECIVDSDSLIEKALSELGMDEQWNELFTEEEKTDLLHALSPEVSVMQGRDNISELVFQDLRKIGLDTHY</sequence>
<name>A0AAN2K638_ENTAG</name>
<dbReference type="EMBL" id="OW970315">
    <property type="protein sequence ID" value="CAH6320639.1"/>
    <property type="molecule type" value="Genomic_DNA"/>
</dbReference>
<protein>
    <submittedName>
        <fullName evidence="1">T6SS protein Cts1F</fullName>
    </submittedName>
</protein>
<evidence type="ECO:0000313" key="1">
    <source>
        <dbReference type="EMBL" id="CAH6320639.1"/>
    </source>
</evidence>
<gene>
    <name evidence="1" type="ORF">DAPPPG734_15870</name>
</gene>
<accession>A0AAN2K638</accession>
<organism evidence="1 2">
    <name type="scientific">Enterobacter agglomerans</name>
    <name type="common">Erwinia herbicola</name>
    <name type="synonym">Pantoea agglomerans</name>
    <dbReference type="NCBI Taxonomy" id="549"/>
    <lineage>
        <taxon>Bacteria</taxon>
        <taxon>Pseudomonadati</taxon>
        <taxon>Pseudomonadota</taxon>
        <taxon>Gammaproteobacteria</taxon>
        <taxon>Enterobacterales</taxon>
        <taxon>Erwiniaceae</taxon>
        <taxon>Pantoea</taxon>
        <taxon>Pantoea agglomerans group</taxon>
    </lineage>
</organism>
<reference evidence="1" key="1">
    <citation type="submission" date="2022-05" db="EMBL/GenBank/DDBJ databases">
        <authorList>
            <person name="Pothier F. J."/>
        </authorList>
    </citation>
    <scope>NUCLEOTIDE SEQUENCE</scope>
    <source>
        <strain evidence="1">DAPP-PG734</strain>
    </source>
</reference>
<dbReference type="InterPro" id="IPR047914">
    <property type="entry name" value="TagK-like_C"/>
</dbReference>
<dbReference type="Proteomes" id="UP001158961">
    <property type="component" value="Chromosome"/>
</dbReference>
<dbReference type="AlphaFoldDB" id="A0AAN2K638"/>
<proteinExistence type="predicted"/>
<dbReference type="NCBIfam" id="NF033419">
    <property type="entry name" value="T6SS_TagK_dom"/>
    <property type="match status" value="1"/>
</dbReference>